<keyword evidence="3" id="KW-1185">Reference proteome</keyword>
<dbReference type="RefSeq" id="WP_100256222.1">
    <property type="nucleotide sequence ID" value="NZ_CP011797.1"/>
</dbReference>
<evidence type="ECO:0000259" key="1">
    <source>
        <dbReference type="PROSITE" id="PS51184"/>
    </source>
</evidence>
<dbReference type="PROSITE" id="PS51184">
    <property type="entry name" value="JMJC"/>
    <property type="match status" value="1"/>
</dbReference>
<dbReference type="KEGG" id="rfo:REIFOR_00672"/>
<dbReference type="InterPro" id="IPR003347">
    <property type="entry name" value="JmjC_dom"/>
</dbReference>
<dbReference type="PANTHER" id="PTHR12461:SF105">
    <property type="entry name" value="HYPOXIA-INDUCIBLE FACTOR 1-ALPHA INHIBITOR"/>
    <property type="match status" value="1"/>
</dbReference>
<dbReference type="EMBL" id="CP011797">
    <property type="protein sequence ID" value="ATX75840.1"/>
    <property type="molecule type" value="Genomic_DNA"/>
</dbReference>
<dbReference type="PANTHER" id="PTHR12461">
    <property type="entry name" value="HYPOXIA-INDUCIBLE FACTOR 1 ALPHA INHIBITOR-RELATED"/>
    <property type="match status" value="1"/>
</dbReference>
<protein>
    <submittedName>
        <fullName evidence="2">Cupin-like domain protein, JmjC-type</fullName>
    </submittedName>
</protein>
<name>A0A2K8KLU6_9GAMM</name>
<reference evidence="2 3" key="1">
    <citation type="journal article" date="2017" name="Environ. Microbiol.">
        <title>Genomic and physiological analyses of 'Reinekea forsetii' reveal a versatile opportunistic lifestyle during spring algae blooms.</title>
        <authorList>
            <person name="Avci B."/>
            <person name="Hahnke R.L."/>
            <person name="Chafee M."/>
            <person name="Fischer T."/>
            <person name="Gruber-Vodicka H."/>
            <person name="Tegetmeyer H.E."/>
            <person name="Harder J."/>
            <person name="Fuchs B.M."/>
            <person name="Amann R.I."/>
            <person name="Teeling H."/>
        </authorList>
    </citation>
    <scope>NUCLEOTIDE SEQUENCE [LARGE SCALE GENOMIC DNA]</scope>
    <source>
        <strain evidence="2 3">Hel1_31_D35</strain>
    </source>
</reference>
<gene>
    <name evidence="2" type="ORF">REIFOR_00672</name>
</gene>
<dbReference type="InterPro" id="IPR014710">
    <property type="entry name" value="RmlC-like_jellyroll"/>
</dbReference>
<feature type="domain" description="JmjC" evidence="1">
    <location>
        <begin position="230"/>
        <end position="367"/>
    </location>
</feature>
<dbReference type="OrthoDB" id="479699at2"/>
<evidence type="ECO:0000313" key="3">
    <source>
        <dbReference type="Proteomes" id="UP000229757"/>
    </source>
</evidence>
<dbReference type="Pfam" id="PF13621">
    <property type="entry name" value="Cupin_8"/>
    <property type="match status" value="1"/>
</dbReference>
<dbReference type="Proteomes" id="UP000229757">
    <property type="component" value="Chromosome"/>
</dbReference>
<sequence length="367" mass="41718">MTDVIDCDIPEAVRSLENLIREGFENPEGTSGKVQFYITTESLRIPMAVCFVEQNLTVSHSAIDRPDSTLTMPIQTAQLIIKNVTDVDYRDPDIIGNIKIEGELDLINQVAKSLLRPSNDTLERFGYAQNRNAKSYSMNEIARVSNPTELQILEAIAESRPIIITDLYTKVPVSDWSLERLVNDYRNVPLRVRSADQEETVAEFVNRITSTELDSNKIIEGHTKAYTEGCSLPEEMHNDFLPNHFSLDDYIAPQIWLGSVPVDVPASSLHHDPLDGFLYQILGRKKLVLYSPDQAPYLYPMKAYNNYQPCWVKPEEPDYGKFPLFRKARSVEVTLNPGELLVQPAGWFHAVYCLDSPTFSVSYFLRH</sequence>
<dbReference type="InterPro" id="IPR041667">
    <property type="entry name" value="Cupin_8"/>
</dbReference>
<proteinExistence type="predicted"/>
<evidence type="ECO:0000313" key="2">
    <source>
        <dbReference type="EMBL" id="ATX75840.1"/>
    </source>
</evidence>
<organism evidence="2 3">
    <name type="scientific">Reinekea forsetii</name>
    <dbReference type="NCBI Taxonomy" id="1336806"/>
    <lineage>
        <taxon>Bacteria</taxon>
        <taxon>Pseudomonadati</taxon>
        <taxon>Pseudomonadota</taxon>
        <taxon>Gammaproteobacteria</taxon>
        <taxon>Oceanospirillales</taxon>
        <taxon>Saccharospirillaceae</taxon>
        <taxon>Reinekea</taxon>
    </lineage>
</organism>
<dbReference type="SUPFAM" id="SSF51197">
    <property type="entry name" value="Clavaminate synthase-like"/>
    <property type="match status" value="1"/>
</dbReference>
<dbReference type="AlphaFoldDB" id="A0A2K8KLU6"/>
<dbReference type="Gene3D" id="2.60.120.10">
    <property type="entry name" value="Jelly Rolls"/>
    <property type="match status" value="1"/>
</dbReference>
<accession>A0A2K8KLU6</accession>